<accession>A0A9X3AA78</accession>
<gene>
    <name evidence="2" type="ORF">MUA00_05000</name>
</gene>
<dbReference type="AlphaFoldDB" id="A0A9X3AA78"/>
<comment type="caution">
    <text evidence="2">The sequence shown here is derived from an EMBL/GenBank/DDBJ whole genome shotgun (WGS) entry which is preliminary data.</text>
</comment>
<keyword evidence="3" id="KW-1185">Reference proteome</keyword>
<name>A0A9X3AA78_9ENTR</name>
<proteinExistence type="predicted"/>
<dbReference type="RefSeq" id="WP_271122013.1">
    <property type="nucleotide sequence ID" value="NZ_JALHAN010000059.1"/>
</dbReference>
<organism evidence="2 3">
    <name type="scientific">Dryocola boscaweniae</name>
    <dbReference type="NCBI Taxonomy" id="2925397"/>
    <lineage>
        <taxon>Bacteria</taxon>
        <taxon>Pseudomonadati</taxon>
        <taxon>Pseudomonadota</taxon>
        <taxon>Gammaproteobacteria</taxon>
        <taxon>Enterobacterales</taxon>
        <taxon>Enterobacteriaceae</taxon>
        <taxon>Dryocola</taxon>
    </lineage>
</organism>
<evidence type="ECO:0000259" key="1">
    <source>
        <dbReference type="Pfam" id="PF11726"/>
    </source>
</evidence>
<evidence type="ECO:0000313" key="3">
    <source>
        <dbReference type="Proteomes" id="UP001150641"/>
    </source>
</evidence>
<dbReference type="InterPro" id="IPR057271">
    <property type="entry name" value="YagK_YfjJ_C"/>
</dbReference>
<sequence>MRQIYSRVCAIRFDLRVPEGMPVIQSNILISKFFAKLKDKFKAKKWDNQPIKQFVYGWVWEIETAAQAHYHLWIALPGNQVKNAGHYDYGIFSLIKDIWFELTNEDGLAYLPKNPDYMIRRDDDAELREFVYRNSYLAKEKGKYSLGTNTKCFDGSRLHNAMKKAESLKLAA</sequence>
<protein>
    <submittedName>
        <fullName evidence="2">Inovirus Gp2 family protein</fullName>
    </submittedName>
</protein>
<feature type="domain" description="YagK/YfjJ C-terminal" evidence="1">
    <location>
        <begin position="5"/>
        <end position="153"/>
    </location>
</feature>
<dbReference type="EMBL" id="JALHAP010000072">
    <property type="protein sequence ID" value="MCT4701164.1"/>
    <property type="molecule type" value="Genomic_DNA"/>
</dbReference>
<evidence type="ECO:0000313" key="2">
    <source>
        <dbReference type="EMBL" id="MCT4701164.1"/>
    </source>
</evidence>
<dbReference type="Proteomes" id="UP001150641">
    <property type="component" value="Unassembled WGS sequence"/>
</dbReference>
<dbReference type="Pfam" id="PF11726">
    <property type="entry name" value="YagK_YfjJ_C"/>
    <property type="match status" value="1"/>
</dbReference>
<reference evidence="2" key="1">
    <citation type="submission" date="2022-03" db="EMBL/GenBank/DDBJ databases">
        <title>Proposal of a novel genus Dryocolo and two novel species.</title>
        <authorList>
            <person name="Maddock D.W."/>
            <person name="Brady C.L."/>
            <person name="Denman S."/>
            <person name="Arnold D."/>
        </authorList>
    </citation>
    <scope>NUCLEOTIDE SEQUENCE</scope>
    <source>
        <strain evidence="2">H6W4</strain>
    </source>
</reference>